<organism evidence="2 3">
    <name type="scientific">Elysia marginata</name>
    <dbReference type="NCBI Taxonomy" id="1093978"/>
    <lineage>
        <taxon>Eukaryota</taxon>
        <taxon>Metazoa</taxon>
        <taxon>Spiralia</taxon>
        <taxon>Lophotrochozoa</taxon>
        <taxon>Mollusca</taxon>
        <taxon>Gastropoda</taxon>
        <taxon>Heterobranchia</taxon>
        <taxon>Euthyneura</taxon>
        <taxon>Panpulmonata</taxon>
        <taxon>Sacoglossa</taxon>
        <taxon>Placobranchoidea</taxon>
        <taxon>Plakobranchidae</taxon>
        <taxon>Elysia</taxon>
    </lineage>
</organism>
<gene>
    <name evidence="2" type="ORF">ElyMa_006102800</name>
</gene>
<evidence type="ECO:0000313" key="2">
    <source>
        <dbReference type="EMBL" id="GFR88577.1"/>
    </source>
</evidence>
<dbReference type="Proteomes" id="UP000762676">
    <property type="component" value="Unassembled WGS sequence"/>
</dbReference>
<dbReference type="AlphaFoldDB" id="A0AAV4GTB7"/>
<feature type="transmembrane region" description="Helical" evidence="1">
    <location>
        <begin position="104"/>
        <end position="122"/>
    </location>
</feature>
<keyword evidence="1" id="KW-0812">Transmembrane</keyword>
<keyword evidence="1" id="KW-1133">Transmembrane helix</keyword>
<sequence length="154" mass="16087">MGTLEYKSLDDDDSVLVAIAAAAVVLVVEVVAVVAVVVLVPILVVVVAVIVLVVAAAAVALVVAIVVVLVVVVSRKLKPSKGVSGQYFEVLGAWSRQALPEVLSIYYLILCNVMACIETLAIPRYSLDIKGQHGNSEKRAGRQAACSAACDDDD</sequence>
<accession>A0AAV4GTB7</accession>
<protein>
    <submittedName>
        <fullName evidence="2">Uncharacterized protein</fullName>
    </submittedName>
</protein>
<reference evidence="2 3" key="1">
    <citation type="journal article" date="2021" name="Elife">
        <title>Chloroplast acquisition without the gene transfer in kleptoplastic sea slugs, Plakobranchus ocellatus.</title>
        <authorList>
            <person name="Maeda T."/>
            <person name="Takahashi S."/>
            <person name="Yoshida T."/>
            <person name="Shimamura S."/>
            <person name="Takaki Y."/>
            <person name="Nagai Y."/>
            <person name="Toyoda A."/>
            <person name="Suzuki Y."/>
            <person name="Arimoto A."/>
            <person name="Ishii H."/>
            <person name="Satoh N."/>
            <person name="Nishiyama T."/>
            <person name="Hasebe M."/>
            <person name="Maruyama T."/>
            <person name="Minagawa J."/>
            <person name="Obokata J."/>
            <person name="Shigenobu S."/>
        </authorList>
    </citation>
    <scope>NUCLEOTIDE SEQUENCE [LARGE SCALE GENOMIC DNA]</scope>
</reference>
<evidence type="ECO:0000256" key="1">
    <source>
        <dbReference type="SAM" id="Phobius"/>
    </source>
</evidence>
<comment type="caution">
    <text evidence="2">The sequence shown here is derived from an EMBL/GenBank/DDBJ whole genome shotgun (WGS) entry which is preliminary data.</text>
</comment>
<proteinExistence type="predicted"/>
<dbReference type="EMBL" id="BMAT01012248">
    <property type="protein sequence ID" value="GFR88577.1"/>
    <property type="molecule type" value="Genomic_DNA"/>
</dbReference>
<keyword evidence="3" id="KW-1185">Reference proteome</keyword>
<feature type="transmembrane region" description="Helical" evidence="1">
    <location>
        <begin position="15"/>
        <end position="40"/>
    </location>
</feature>
<feature type="transmembrane region" description="Helical" evidence="1">
    <location>
        <begin position="47"/>
        <end position="73"/>
    </location>
</feature>
<name>A0AAV4GTB7_9GAST</name>
<keyword evidence="1" id="KW-0472">Membrane</keyword>
<evidence type="ECO:0000313" key="3">
    <source>
        <dbReference type="Proteomes" id="UP000762676"/>
    </source>
</evidence>